<gene>
    <name evidence="1" type="ORF">M9189_11710</name>
</gene>
<evidence type="ECO:0000313" key="2">
    <source>
        <dbReference type="Proteomes" id="UP001056426"/>
    </source>
</evidence>
<dbReference type="Proteomes" id="UP001056426">
    <property type="component" value="Chromosome"/>
</dbReference>
<dbReference type="KEGG" id="alkq:M9189_11710"/>
<name>A0A9J6ZPQ4_9BACT</name>
<dbReference type="RefSeq" id="WP_250723465.1">
    <property type="nucleotide sequence ID" value="NZ_CP098400.1"/>
</dbReference>
<proteinExistence type="predicted"/>
<protein>
    <submittedName>
        <fullName evidence="1">Uncharacterized protein</fullName>
    </submittedName>
</protein>
<organism evidence="1 2">
    <name type="scientific">Xiashengella succiniciproducens</name>
    <dbReference type="NCBI Taxonomy" id="2949635"/>
    <lineage>
        <taxon>Bacteria</taxon>
        <taxon>Pseudomonadati</taxon>
        <taxon>Bacteroidota</taxon>
        <taxon>Bacteroidia</taxon>
        <taxon>Marinilabiliales</taxon>
        <taxon>Marinilabiliaceae</taxon>
        <taxon>Xiashengella</taxon>
    </lineage>
</organism>
<accession>A0A9J6ZPQ4</accession>
<dbReference type="AlphaFoldDB" id="A0A9J6ZPQ4"/>
<evidence type="ECO:0000313" key="1">
    <source>
        <dbReference type="EMBL" id="URW79518.1"/>
    </source>
</evidence>
<keyword evidence="2" id="KW-1185">Reference proteome</keyword>
<sequence length="180" mass="20073">MNKILFSFSSTLHSHTHWQAPQADTQAKACQRVCLSHAEKKKLKIPFSSKNFKNANPQSDTKTFGQLVAKLNKDKGFSHGQQERQPVTAVWRNGGFSASYDSFVVGSSAVLRLNYCAKKPPLRQAAKRSLNENMVKKEESASIYLIRICWLSLKMVLPVYVHTLVNASTSGKTSVGFIQV</sequence>
<reference evidence="1" key="1">
    <citation type="submission" date="2022-05" db="EMBL/GenBank/DDBJ databases">
        <authorList>
            <person name="Sun X."/>
        </authorList>
    </citation>
    <scope>NUCLEOTIDE SEQUENCE</scope>
    <source>
        <strain evidence="1">Ai-910</strain>
    </source>
</reference>
<dbReference type="EMBL" id="CP098400">
    <property type="protein sequence ID" value="URW79518.1"/>
    <property type="molecule type" value="Genomic_DNA"/>
</dbReference>
<reference evidence="1" key="2">
    <citation type="submission" date="2022-06" db="EMBL/GenBank/DDBJ databases">
        <title>Xiashengella guii gen. nov. sp. nov., a bacterium isolated form anaerobic digestion tank.</title>
        <authorList>
            <person name="Huang H."/>
        </authorList>
    </citation>
    <scope>NUCLEOTIDE SEQUENCE</scope>
    <source>
        <strain evidence="1">Ai-910</strain>
    </source>
</reference>